<dbReference type="Pfam" id="PF02588">
    <property type="entry name" value="YitT_membrane"/>
    <property type="match status" value="1"/>
</dbReference>
<comment type="subcellular location">
    <subcellularLocation>
        <location evidence="1">Cell membrane</location>
        <topology evidence="1">Multi-pass membrane protein</topology>
    </subcellularLocation>
</comment>
<dbReference type="AlphaFoldDB" id="A0A7T4N756"/>
<keyword evidence="4 6" id="KW-1133">Transmembrane helix</keyword>
<evidence type="ECO:0000256" key="4">
    <source>
        <dbReference type="ARBA" id="ARBA00022989"/>
    </source>
</evidence>
<evidence type="ECO:0000313" key="7">
    <source>
        <dbReference type="EMBL" id="QQC66492.1"/>
    </source>
</evidence>
<evidence type="ECO:0000256" key="5">
    <source>
        <dbReference type="ARBA" id="ARBA00023136"/>
    </source>
</evidence>
<reference evidence="7 8" key="1">
    <citation type="submission" date="2020-12" db="EMBL/GenBank/DDBJ databases">
        <title>FDA dAtabase for Regulatory Grade micrObial Sequences (FDA-ARGOS): Supporting development and validation of Infectious Disease Dx tests.</title>
        <authorList>
            <person name="Nelson B."/>
            <person name="Plummer A."/>
            <person name="Tallon L."/>
            <person name="Sadzewicz L."/>
            <person name="Zhao X."/>
            <person name="Boylan J."/>
            <person name="Ott S."/>
            <person name="Bowen H."/>
            <person name="Vavikolanu K."/>
            <person name="Mehta A."/>
            <person name="Aluvathingal J."/>
            <person name="Nadendla S."/>
            <person name="Myers T."/>
            <person name="Yan Y."/>
            <person name="Sichtig H."/>
        </authorList>
    </citation>
    <scope>NUCLEOTIDE SEQUENCE [LARGE SCALE GENOMIC DNA]</scope>
    <source>
        <strain evidence="7 8">FDAARGOS_1049</strain>
    </source>
</reference>
<sequence>MTTPILEHARWWRTGLEIVLVTLGSAVIALNYYVLLQPNEILPPGLGGLLALASRQFALPFDVVYFAVNIPLFLLGFRVVGLRFLLLSLAGTVAMSLFLKLFSGVPGFHGLVLGALLGGLLNGAAIAVILLCRGSTGGMDILCVVLSRRYPRFSIGQLSLLLNTLVIAISGAFLGWASMLATMVAIFLAGKGVDWVMQLGSRWQRGG</sequence>
<dbReference type="GO" id="GO:0005886">
    <property type="term" value="C:plasma membrane"/>
    <property type="evidence" value="ECO:0007669"/>
    <property type="project" value="UniProtKB-SubCell"/>
</dbReference>
<dbReference type="EMBL" id="CP066076">
    <property type="protein sequence ID" value="QQC66492.1"/>
    <property type="molecule type" value="Genomic_DNA"/>
</dbReference>
<proteinExistence type="predicted"/>
<dbReference type="KEGG" id="pgis:I6I06_27405"/>
<keyword evidence="8" id="KW-1185">Reference proteome</keyword>
<evidence type="ECO:0000256" key="2">
    <source>
        <dbReference type="ARBA" id="ARBA00022475"/>
    </source>
</evidence>
<keyword evidence="5 6" id="KW-0472">Membrane</keyword>
<evidence type="ECO:0000256" key="1">
    <source>
        <dbReference type="ARBA" id="ARBA00004651"/>
    </source>
</evidence>
<feature type="transmembrane region" description="Helical" evidence="6">
    <location>
        <begin position="84"/>
        <end position="102"/>
    </location>
</feature>
<feature type="transmembrane region" description="Helical" evidence="6">
    <location>
        <begin position="56"/>
        <end position="77"/>
    </location>
</feature>
<evidence type="ECO:0000256" key="3">
    <source>
        <dbReference type="ARBA" id="ARBA00022692"/>
    </source>
</evidence>
<dbReference type="PANTHER" id="PTHR33545:SF5">
    <property type="entry name" value="UPF0750 MEMBRANE PROTEIN YITT"/>
    <property type="match status" value="1"/>
</dbReference>
<accession>A0A7T4N756</accession>
<protein>
    <submittedName>
        <fullName evidence="7">YitT family protein</fullName>
    </submittedName>
</protein>
<feature type="transmembrane region" description="Helical" evidence="6">
    <location>
        <begin position="108"/>
        <end position="132"/>
    </location>
</feature>
<dbReference type="InterPro" id="IPR003740">
    <property type="entry name" value="YitT"/>
</dbReference>
<feature type="transmembrane region" description="Helical" evidence="6">
    <location>
        <begin position="153"/>
        <end position="173"/>
    </location>
</feature>
<keyword evidence="3 6" id="KW-0812">Transmembrane</keyword>
<dbReference type="RefSeq" id="WP_042326465.1">
    <property type="nucleotide sequence ID" value="NZ_CP066076.1"/>
</dbReference>
<name>A0A7T4N756_9BURK</name>
<dbReference type="InterPro" id="IPR051461">
    <property type="entry name" value="UPF0750_membrane"/>
</dbReference>
<organism evidence="7 8">
    <name type="scientific">Paraburkholderia ginsengisoli</name>
    <dbReference type="NCBI Taxonomy" id="311231"/>
    <lineage>
        <taxon>Bacteria</taxon>
        <taxon>Pseudomonadati</taxon>
        <taxon>Pseudomonadota</taxon>
        <taxon>Betaproteobacteria</taxon>
        <taxon>Burkholderiales</taxon>
        <taxon>Burkholderiaceae</taxon>
        <taxon>Paraburkholderia</taxon>
    </lineage>
</organism>
<feature type="transmembrane region" description="Helical" evidence="6">
    <location>
        <begin position="12"/>
        <end position="36"/>
    </location>
</feature>
<evidence type="ECO:0000313" key="8">
    <source>
        <dbReference type="Proteomes" id="UP000595610"/>
    </source>
</evidence>
<evidence type="ECO:0000256" key="6">
    <source>
        <dbReference type="SAM" id="Phobius"/>
    </source>
</evidence>
<gene>
    <name evidence="7" type="ORF">I6I06_27405</name>
</gene>
<keyword evidence="2" id="KW-1003">Cell membrane</keyword>
<dbReference type="PANTHER" id="PTHR33545">
    <property type="entry name" value="UPF0750 MEMBRANE PROTEIN YITT-RELATED"/>
    <property type="match status" value="1"/>
</dbReference>
<dbReference type="Proteomes" id="UP000595610">
    <property type="component" value="Chromosome 2"/>
</dbReference>